<evidence type="ECO:0000313" key="11">
    <source>
        <dbReference type="EMBL" id="AHY47800.1"/>
    </source>
</evidence>
<evidence type="ECO:0000256" key="6">
    <source>
        <dbReference type="ARBA" id="ARBA00039101"/>
    </source>
</evidence>
<feature type="binding site" evidence="9">
    <location>
        <begin position="316"/>
        <end position="321"/>
    </location>
    <ligand>
        <name>FAD</name>
        <dbReference type="ChEBI" id="CHEBI:57692"/>
    </ligand>
</feature>
<name>A0A023X6Z5_RUBRA</name>
<comment type="cofactor">
    <cofactor evidence="1 9">
        <name>FAD</name>
        <dbReference type="ChEBI" id="CHEBI:57692"/>
    </cofactor>
</comment>
<dbReference type="GO" id="GO:0019478">
    <property type="term" value="P:D-amino acid catabolic process"/>
    <property type="evidence" value="ECO:0007669"/>
    <property type="project" value="TreeGrafter"/>
</dbReference>
<comment type="similarity">
    <text evidence="2">Belongs to the DAMOX/DASOX family.</text>
</comment>
<proteinExistence type="inferred from homology"/>
<feature type="binding site" evidence="9">
    <location>
        <position position="291"/>
    </location>
    <ligand>
        <name>D-dopa</name>
        <dbReference type="ChEBI" id="CHEBI:149689"/>
    </ligand>
</feature>
<evidence type="ECO:0000256" key="5">
    <source>
        <dbReference type="ARBA" id="ARBA00023002"/>
    </source>
</evidence>
<evidence type="ECO:0000259" key="10">
    <source>
        <dbReference type="Pfam" id="PF01266"/>
    </source>
</evidence>
<dbReference type="PATRIC" id="fig|42256.3.peg.2565"/>
<dbReference type="STRING" id="42256.RradSPS_2517"/>
<dbReference type="EC" id="1.4.3.3" evidence="6"/>
<evidence type="ECO:0000256" key="7">
    <source>
        <dbReference type="ARBA" id="ARBA00039751"/>
    </source>
</evidence>
<feature type="domain" description="FAD dependent oxidoreductase" evidence="10">
    <location>
        <begin position="21"/>
        <end position="333"/>
    </location>
</feature>
<feature type="binding site" evidence="9">
    <location>
        <begin position="57"/>
        <end position="58"/>
    </location>
    <ligand>
        <name>FAD</name>
        <dbReference type="ChEBI" id="CHEBI:57692"/>
    </ligand>
</feature>
<dbReference type="AlphaFoldDB" id="A0A023X6Z5"/>
<evidence type="ECO:0000256" key="8">
    <source>
        <dbReference type="ARBA" id="ARBA00049547"/>
    </source>
</evidence>
<organism evidence="11 13">
    <name type="scientific">Rubrobacter radiotolerans</name>
    <name type="common">Arthrobacter radiotolerans</name>
    <dbReference type="NCBI Taxonomy" id="42256"/>
    <lineage>
        <taxon>Bacteria</taxon>
        <taxon>Bacillati</taxon>
        <taxon>Actinomycetota</taxon>
        <taxon>Rubrobacteria</taxon>
        <taxon>Rubrobacterales</taxon>
        <taxon>Rubrobacteraceae</taxon>
        <taxon>Rubrobacter</taxon>
    </lineage>
</organism>
<gene>
    <name evidence="11" type="ORF">RradSPS_2517</name>
    <name evidence="12" type="ORF">SIL72_00215</name>
</gene>
<dbReference type="Gene3D" id="3.30.9.10">
    <property type="entry name" value="D-Amino Acid Oxidase, subunit A, domain 2"/>
    <property type="match status" value="1"/>
</dbReference>
<dbReference type="EMBL" id="JAWXXX010000001">
    <property type="protein sequence ID" value="MDX5892439.1"/>
    <property type="molecule type" value="Genomic_DNA"/>
</dbReference>
<dbReference type="SUPFAM" id="SSF51971">
    <property type="entry name" value="Nucleotide-binding domain"/>
    <property type="match status" value="1"/>
</dbReference>
<dbReference type="GO" id="GO:0071949">
    <property type="term" value="F:FAD binding"/>
    <property type="evidence" value="ECO:0007669"/>
    <property type="project" value="InterPro"/>
</dbReference>
<dbReference type="Pfam" id="PF01266">
    <property type="entry name" value="DAO"/>
    <property type="match status" value="1"/>
</dbReference>
<dbReference type="PIRSF" id="PIRSF000189">
    <property type="entry name" value="D-aa_oxidase"/>
    <property type="match status" value="1"/>
</dbReference>
<dbReference type="PANTHER" id="PTHR11530">
    <property type="entry name" value="D-AMINO ACID OXIDASE"/>
    <property type="match status" value="1"/>
</dbReference>
<reference evidence="12" key="2">
    <citation type="submission" date="2023-11" db="EMBL/GenBank/DDBJ databases">
        <title>MicrobeMod: A computational toolkit for identifying prokaryotic methylation and restriction-modification with nanopore sequencing.</title>
        <authorList>
            <person name="Crits-Christoph A."/>
            <person name="Kang S.C."/>
            <person name="Lee H."/>
            <person name="Ostrov N."/>
        </authorList>
    </citation>
    <scope>NUCLEOTIDE SEQUENCE</scope>
    <source>
        <strain evidence="12">ATCC 51242</strain>
    </source>
</reference>
<dbReference type="Gene3D" id="3.40.50.720">
    <property type="entry name" value="NAD(P)-binding Rossmann-like Domain"/>
    <property type="match status" value="1"/>
</dbReference>
<evidence type="ECO:0000256" key="9">
    <source>
        <dbReference type="PIRSR" id="PIRSR000189-1"/>
    </source>
</evidence>
<evidence type="ECO:0000313" key="12">
    <source>
        <dbReference type="EMBL" id="MDX5892439.1"/>
    </source>
</evidence>
<evidence type="ECO:0000256" key="3">
    <source>
        <dbReference type="ARBA" id="ARBA00022630"/>
    </source>
</evidence>
<dbReference type="InterPro" id="IPR006076">
    <property type="entry name" value="FAD-dep_OxRdtase"/>
</dbReference>
<dbReference type="eggNOG" id="COG0665">
    <property type="taxonomic scope" value="Bacteria"/>
</dbReference>
<keyword evidence="4 9" id="KW-0274">FAD</keyword>
<evidence type="ECO:0000256" key="1">
    <source>
        <dbReference type="ARBA" id="ARBA00001974"/>
    </source>
</evidence>
<dbReference type="SUPFAM" id="SSF54373">
    <property type="entry name" value="FAD-linked reductases, C-terminal domain"/>
    <property type="match status" value="1"/>
</dbReference>
<evidence type="ECO:0000256" key="2">
    <source>
        <dbReference type="ARBA" id="ARBA00006730"/>
    </source>
</evidence>
<dbReference type="PANTHER" id="PTHR11530:SF11">
    <property type="entry name" value="D-ASPARTATE OXIDASE"/>
    <property type="match status" value="1"/>
</dbReference>
<protein>
    <recommendedName>
        <fullName evidence="7">D-amino-acid oxidase</fullName>
        <ecNumber evidence="6">1.4.3.3</ecNumber>
    </recommendedName>
</protein>
<dbReference type="Proteomes" id="UP001281130">
    <property type="component" value="Unassembled WGS sequence"/>
</dbReference>
<sequence length="343" mass="37230">MRKEETASVRRASGGSAAPFDVAVVGGGVAGLSTAVRLLEIGRSVCVLSADPPQKTTSNLAAAVWYPTEFGRQDGVLAWARRAYDVFRELSGTEGSGVVMRETLMLLRTPDEGSPWWAEAIGGVERVGAGDLRSEWGSGYAGGYRFEVPLVEMPVYLPWLLKRFIRSGGVFEERRIESLREAGARAGMVVNCSGIGARELCGDREVRPARGQVVRVENPGLSVSVRDEENPGGRTYIHPRTEDCILGGTFESGNWDTTPDPETARRILARCSELVPELAGARVLEHHVGLRPVRRGGVRLERDPERPATVHNYGHGGAGVTLSWGCAERAVELVESAERELRL</sequence>
<dbReference type="RefSeq" id="WP_084263988.1">
    <property type="nucleotide sequence ID" value="NZ_CP007514.1"/>
</dbReference>
<dbReference type="HOGENOM" id="CLU_034311_0_0_11"/>
<dbReference type="EMBL" id="CP007514">
    <property type="protein sequence ID" value="AHY47800.1"/>
    <property type="molecule type" value="Genomic_DNA"/>
</dbReference>
<keyword evidence="5 12" id="KW-0560">Oxidoreductase</keyword>
<evidence type="ECO:0000256" key="4">
    <source>
        <dbReference type="ARBA" id="ARBA00022827"/>
    </source>
</evidence>
<comment type="catalytic activity">
    <reaction evidence="8">
        <text>a D-alpha-amino acid + O2 + H2O = a 2-oxocarboxylate + H2O2 + NH4(+)</text>
        <dbReference type="Rhea" id="RHEA:21816"/>
        <dbReference type="ChEBI" id="CHEBI:15377"/>
        <dbReference type="ChEBI" id="CHEBI:15379"/>
        <dbReference type="ChEBI" id="CHEBI:16240"/>
        <dbReference type="ChEBI" id="CHEBI:28938"/>
        <dbReference type="ChEBI" id="CHEBI:35179"/>
        <dbReference type="ChEBI" id="CHEBI:59871"/>
        <dbReference type="EC" id="1.4.3.3"/>
    </reaction>
    <physiologicalReaction direction="left-to-right" evidence="8">
        <dbReference type="Rhea" id="RHEA:21817"/>
    </physiologicalReaction>
</comment>
<dbReference type="InterPro" id="IPR023209">
    <property type="entry name" value="DAO"/>
</dbReference>
<dbReference type="GO" id="GO:0005737">
    <property type="term" value="C:cytoplasm"/>
    <property type="evidence" value="ECO:0007669"/>
    <property type="project" value="TreeGrafter"/>
</dbReference>
<keyword evidence="13" id="KW-1185">Reference proteome</keyword>
<dbReference type="OrthoDB" id="246701at2"/>
<accession>A0A023X6Z5</accession>
<evidence type="ECO:0000313" key="13">
    <source>
        <dbReference type="Proteomes" id="UP000025229"/>
    </source>
</evidence>
<feature type="binding site" evidence="9">
    <location>
        <position position="236"/>
    </location>
    <ligand>
        <name>D-dopa</name>
        <dbReference type="ChEBI" id="CHEBI:149689"/>
    </ligand>
</feature>
<keyword evidence="3" id="KW-0285">Flavoprotein</keyword>
<dbReference type="GO" id="GO:0003884">
    <property type="term" value="F:D-amino-acid oxidase activity"/>
    <property type="evidence" value="ECO:0007669"/>
    <property type="project" value="UniProtKB-EC"/>
</dbReference>
<reference evidence="11 13" key="1">
    <citation type="submission" date="2014-03" db="EMBL/GenBank/DDBJ databases">
        <title>Complete genome sequence of the Radio-Resistant Rubrobacter radiotolerans RSPS-4.</title>
        <authorList>
            <person name="Egas C.C."/>
            <person name="Barroso C.C."/>
            <person name="Froufe H.J.C."/>
            <person name="Pacheco J.J."/>
            <person name="Albuquerque L.L."/>
            <person name="da Costa M.M.S."/>
        </authorList>
    </citation>
    <scope>NUCLEOTIDE SEQUENCE [LARGE SCALE GENOMIC DNA]</scope>
    <source>
        <strain evidence="11 13">RSPS-4</strain>
    </source>
</reference>
<dbReference type="KEGG" id="rrd:RradSPS_2517"/>
<dbReference type="Proteomes" id="UP000025229">
    <property type="component" value="Chromosome"/>
</dbReference>
<feature type="binding site" evidence="9">
    <location>
        <position position="317"/>
    </location>
    <ligand>
        <name>D-dopa</name>
        <dbReference type="ChEBI" id="CHEBI:149689"/>
    </ligand>
</feature>